<evidence type="ECO:0000256" key="7">
    <source>
        <dbReference type="ARBA" id="ARBA00022989"/>
    </source>
</evidence>
<feature type="transmembrane region" description="Helical" evidence="9">
    <location>
        <begin position="379"/>
        <end position="398"/>
    </location>
</feature>
<dbReference type="InterPro" id="IPR004685">
    <property type="entry name" value="Brnchd-chn_aa_trnsp_Livcs"/>
</dbReference>
<feature type="transmembrane region" description="Helical" evidence="9">
    <location>
        <begin position="152"/>
        <end position="174"/>
    </location>
</feature>
<feature type="transmembrane region" description="Helical" evidence="9">
    <location>
        <begin position="349"/>
        <end position="370"/>
    </location>
</feature>
<dbReference type="GO" id="GO:0005886">
    <property type="term" value="C:plasma membrane"/>
    <property type="evidence" value="ECO:0007669"/>
    <property type="project" value="UniProtKB-SubCell"/>
</dbReference>
<dbReference type="GO" id="GO:0005304">
    <property type="term" value="F:L-valine transmembrane transporter activity"/>
    <property type="evidence" value="ECO:0007669"/>
    <property type="project" value="TreeGrafter"/>
</dbReference>
<reference evidence="10" key="1">
    <citation type="submission" date="2009-09" db="EMBL/GenBank/DDBJ databases">
        <authorList>
            <consortium name="The Broad Institute Genome Sequencing Platform"/>
            <person name="Ward D."/>
            <person name="Feldgarden M."/>
            <person name="Earl A."/>
            <person name="Young S.K."/>
            <person name="Zeng Q."/>
            <person name="Koehrsen M."/>
            <person name="Alvarado L."/>
            <person name="Berlin A."/>
            <person name="Bochicchio J."/>
            <person name="Borenstein D."/>
            <person name="Chapman S.B."/>
            <person name="Chen Z."/>
            <person name="Engels R."/>
            <person name="Freedman E."/>
            <person name="Gellesch M."/>
            <person name="Goldberg J."/>
            <person name="Griggs A."/>
            <person name="Gujja S."/>
            <person name="Heilman E."/>
            <person name="Heiman D."/>
            <person name="Hepburn T."/>
            <person name="Howarth C."/>
            <person name="Jen D."/>
            <person name="Larson L."/>
            <person name="Lewis B."/>
            <person name="Mehta T."/>
            <person name="Park D."/>
            <person name="Pearson M."/>
            <person name="Roberts A."/>
            <person name="Saif S."/>
            <person name="Shea T."/>
            <person name="Shenoy N."/>
            <person name="Sisk P."/>
            <person name="Stolte C."/>
            <person name="Sykes S."/>
            <person name="Thomson T."/>
            <person name="Walk T."/>
            <person name="White J."/>
            <person name="Yandava C."/>
            <person name="Sibley C.D."/>
            <person name="Field T.R."/>
            <person name="Grinwis M."/>
            <person name="Eshaghurshan C.S."/>
            <person name="Surette M.G."/>
            <person name="Haas B."/>
            <person name="Nusbaum C."/>
            <person name="Birren B."/>
        </authorList>
    </citation>
    <scope>NUCLEOTIDE SEQUENCE [LARGE SCALE GENOMIC DNA]</scope>
    <source>
        <strain evidence="10">ATCC 700633</strain>
    </source>
</reference>
<keyword evidence="8 9" id="KW-0472">Membrane</keyword>
<keyword evidence="7 9" id="KW-1133">Transmembrane helix</keyword>
<protein>
    <recommendedName>
        <fullName evidence="9">Branched-chain amino acid transport system carrier protein</fullName>
    </recommendedName>
</protein>
<keyword evidence="5 9" id="KW-0812">Transmembrane</keyword>
<feature type="transmembrane region" description="Helical" evidence="9">
    <location>
        <begin position="38"/>
        <end position="60"/>
    </location>
</feature>
<comment type="subcellular location">
    <subcellularLocation>
        <location evidence="1 9">Cell membrane</location>
        <topology evidence="1 9">Multi-pass membrane protein</topology>
    </subcellularLocation>
</comment>
<evidence type="ECO:0000256" key="3">
    <source>
        <dbReference type="ARBA" id="ARBA00022448"/>
    </source>
</evidence>
<dbReference type="eggNOG" id="COG1114">
    <property type="taxonomic scope" value="Bacteria"/>
</dbReference>
<dbReference type="GO" id="GO:0015188">
    <property type="term" value="F:L-isoleucine transmembrane transporter activity"/>
    <property type="evidence" value="ECO:0007669"/>
    <property type="project" value="TreeGrafter"/>
</dbReference>
<dbReference type="EMBL" id="ACRF02000003">
    <property type="protein sequence ID" value="EEW92503.1"/>
    <property type="molecule type" value="Genomic_DNA"/>
</dbReference>
<comment type="function">
    <text evidence="9">Component of the transport system for branched-chain amino acids.</text>
</comment>
<feature type="transmembrane region" description="Helical" evidence="9">
    <location>
        <begin position="418"/>
        <end position="436"/>
    </location>
</feature>
<name>D0BN13_9LACT</name>
<feature type="transmembrane region" description="Helical" evidence="9">
    <location>
        <begin position="228"/>
        <end position="250"/>
    </location>
</feature>
<keyword evidence="6 9" id="KW-0029">Amino-acid transport</keyword>
<dbReference type="OrthoDB" id="9783920at2"/>
<evidence type="ECO:0000256" key="8">
    <source>
        <dbReference type="ARBA" id="ARBA00023136"/>
    </source>
</evidence>
<dbReference type="GO" id="GO:0015820">
    <property type="term" value="P:L-leucine transport"/>
    <property type="evidence" value="ECO:0007669"/>
    <property type="project" value="TreeGrafter"/>
</dbReference>
<accession>D0BN13</accession>
<feature type="transmembrane region" description="Helical" evidence="9">
    <location>
        <begin position="322"/>
        <end position="343"/>
    </location>
</feature>
<feature type="transmembrane region" description="Helical" evidence="9">
    <location>
        <begin position="113"/>
        <end position="140"/>
    </location>
</feature>
<evidence type="ECO:0000256" key="5">
    <source>
        <dbReference type="ARBA" id="ARBA00022692"/>
    </source>
</evidence>
<comment type="caution">
    <text evidence="10">The sequence shown here is derived from an EMBL/GenBank/DDBJ whole genome shotgun (WGS) entry which is preliminary data.</text>
</comment>
<sequence length="453" mass="48307">MKKGLLTGLLLFGFFFGAGNLIFPPSLGLFSGEYFWPAVAGFILSGVGIPIITLIVGATSNGSFKHELETKVHSVFAVAFLAILYLSIGPFFAIPRTATVSYSISIQPFESALASMGISGTLSLFIYTVLYFAAAYWIAIHRSTILNSIGKILTPLFAGLILVLVLLGAIKYAGVAPMEATTAYQNGGSFGTGFIEGYNTLDALASVAFCVVAVNTLKKFHFSSKEEFTKTIIGVGLVTAVGFSILYLGLANLGNHFTVPADVLVDKAVNKGSYILAAASKDIFGVFGQVFLGAMVILTCFTTTVGLIVSTGEFFEELFPKYSYKVYATVFSLIGFGISNLGLNTVIKVSLPVLLILYPITIIMVVLIILNKFVLLSKIGMQLTVGLTVLVSVLTVLGDTLKLSALTTVMNQLPFSTLSLGWVVPALIGIVIAFVLSDKQKGEVFDFEKILAE</sequence>
<comment type="similarity">
    <text evidence="2 9">Belongs to the branched chain amino acid transporter family.</text>
</comment>
<keyword evidence="4" id="KW-1003">Cell membrane</keyword>
<dbReference type="Pfam" id="PF05525">
    <property type="entry name" value="Branch_AA_trans"/>
    <property type="match status" value="1"/>
</dbReference>
<evidence type="ECO:0000313" key="11">
    <source>
        <dbReference type="Proteomes" id="UP000002939"/>
    </source>
</evidence>
<evidence type="ECO:0000256" key="2">
    <source>
        <dbReference type="ARBA" id="ARBA00008540"/>
    </source>
</evidence>
<dbReference type="PANTHER" id="PTHR30588:SF7">
    <property type="entry name" value="BRANCHED-CHAIN AMINO ACID CARRIER PROTEIN SAOUHSC_01411-RELATED"/>
    <property type="match status" value="1"/>
</dbReference>
<reference evidence="10" key="2">
    <citation type="submission" date="2011-10" db="EMBL/GenBank/DDBJ databases">
        <title>The Genome Sequence of Granulicatella elegans ATCC 700633.</title>
        <authorList>
            <consortium name="The Broad Institute Genome Sequencing Platform"/>
            <consortium name="The Broad Institute Genome Sequencing Center for Infectious Disease"/>
            <person name="Earl A."/>
            <person name="Ward D."/>
            <person name="Feldgarden M."/>
            <person name="Gevers D."/>
            <person name="Sibley C.D."/>
            <person name="Field T.R."/>
            <person name="Grinwis M."/>
            <person name="Eshaghurshan C.S."/>
            <person name="Surette M.G."/>
            <person name="Young S.K."/>
            <person name="Zeng Q."/>
            <person name="Gargeya S."/>
            <person name="Fitzgerald M."/>
            <person name="Haas B."/>
            <person name="Abouelleil A."/>
            <person name="Alvarado L."/>
            <person name="Arachchi H.M."/>
            <person name="Berlin A."/>
            <person name="Brown A."/>
            <person name="Chapman S.B."/>
            <person name="Chen Z."/>
            <person name="Dunbar C."/>
            <person name="Freedman E."/>
            <person name="Gearin G."/>
            <person name="Goldberg J."/>
            <person name="Griggs A."/>
            <person name="Gujja S."/>
            <person name="Heiman D."/>
            <person name="Howarth C."/>
            <person name="Larson L."/>
            <person name="Lui A."/>
            <person name="MacDonald P.J.P."/>
            <person name="Montmayeur A."/>
            <person name="Murphy C."/>
            <person name="Neiman D."/>
            <person name="Pearson M."/>
            <person name="Priest M."/>
            <person name="Roberts A."/>
            <person name="Saif S."/>
            <person name="Shea T."/>
            <person name="Shenoy N."/>
            <person name="Sisk P."/>
            <person name="Stolte C."/>
            <person name="Sykes S."/>
            <person name="Wortman J."/>
            <person name="Nusbaum C."/>
            <person name="Birren B."/>
        </authorList>
    </citation>
    <scope>NUCLEOTIDE SEQUENCE [LARGE SCALE GENOMIC DNA]</scope>
    <source>
        <strain evidence="10">ATCC 700633</strain>
    </source>
</reference>
<evidence type="ECO:0000256" key="6">
    <source>
        <dbReference type="ARBA" id="ARBA00022970"/>
    </source>
</evidence>
<dbReference type="AlphaFoldDB" id="D0BN13"/>
<evidence type="ECO:0000256" key="9">
    <source>
        <dbReference type="RuleBase" id="RU362122"/>
    </source>
</evidence>
<dbReference type="GO" id="GO:0015818">
    <property type="term" value="P:isoleucine transport"/>
    <property type="evidence" value="ECO:0007669"/>
    <property type="project" value="TreeGrafter"/>
</dbReference>
<dbReference type="Proteomes" id="UP000002939">
    <property type="component" value="Unassembled WGS sequence"/>
</dbReference>
<dbReference type="RefSeq" id="WP_006703624.1">
    <property type="nucleotide sequence ID" value="NZ_KI391971.1"/>
</dbReference>
<evidence type="ECO:0000313" key="10">
    <source>
        <dbReference type="EMBL" id="EEW92503.1"/>
    </source>
</evidence>
<feature type="transmembrane region" description="Helical" evidence="9">
    <location>
        <begin position="290"/>
        <end position="310"/>
    </location>
</feature>
<feature type="transmembrane region" description="Helical" evidence="9">
    <location>
        <begin position="72"/>
        <end position="93"/>
    </location>
</feature>
<evidence type="ECO:0000256" key="1">
    <source>
        <dbReference type="ARBA" id="ARBA00004651"/>
    </source>
</evidence>
<feature type="transmembrane region" description="Helical" evidence="9">
    <location>
        <begin position="194"/>
        <end position="216"/>
    </location>
</feature>
<keyword evidence="3 9" id="KW-0813">Transport</keyword>
<gene>
    <name evidence="10" type="ORF">HMPREF0446_01348</name>
</gene>
<comment type="caution">
    <text evidence="9">Lacks conserved residue(s) required for the propagation of feature annotation.</text>
</comment>
<dbReference type="PANTHER" id="PTHR30588">
    <property type="entry name" value="BRANCHED-CHAIN AMINO ACID TRANSPORT SYSTEM 2 CARRIER PROTEIN"/>
    <property type="match status" value="1"/>
</dbReference>
<organism evidence="10 11">
    <name type="scientific">Granulicatella elegans ATCC 700633</name>
    <dbReference type="NCBI Taxonomy" id="626369"/>
    <lineage>
        <taxon>Bacteria</taxon>
        <taxon>Bacillati</taxon>
        <taxon>Bacillota</taxon>
        <taxon>Bacilli</taxon>
        <taxon>Lactobacillales</taxon>
        <taxon>Carnobacteriaceae</taxon>
        <taxon>Granulicatella</taxon>
    </lineage>
</organism>
<evidence type="ECO:0000256" key="4">
    <source>
        <dbReference type="ARBA" id="ARBA00022475"/>
    </source>
</evidence>
<dbReference type="NCBIfam" id="TIGR00796">
    <property type="entry name" value="livcs"/>
    <property type="match status" value="1"/>
</dbReference>
<dbReference type="STRING" id="626369.HMPREF0446_01348"/>
<keyword evidence="11" id="KW-1185">Reference proteome</keyword>
<dbReference type="HOGENOM" id="CLU_036807_0_1_9"/>
<proteinExistence type="inferred from homology"/>
<dbReference type="GO" id="GO:0015190">
    <property type="term" value="F:L-leucine transmembrane transporter activity"/>
    <property type="evidence" value="ECO:0007669"/>
    <property type="project" value="TreeGrafter"/>
</dbReference>